<dbReference type="Proteomes" id="UP000823749">
    <property type="component" value="Chromosome 2"/>
</dbReference>
<organism evidence="1 2">
    <name type="scientific">Rhododendron griersonianum</name>
    <dbReference type="NCBI Taxonomy" id="479676"/>
    <lineage>
        <taxon>Eukaryota</taxon>
        <taxon>Viridiplantae</taxon>
        <taxon>Streptophyta</taxon>
        <taxon>Embryophyta</taxon>
        <taxon>Tracheophyta</taxon>
        <taxon>Spermatophyta</taxon>
        <taxon>Magnoliopsida</taxon>
        <taxon>eudicotyledons</taxon>
        <taxon>Gunneridae</taxon>
        <taxon>Pentapetalae</taxon>
        <taxon>asterids</taxon>
        <taxon>Ericales</taxon>
        <taxon>Ericaceae</taxon>
        <taxon>Ericoideae</taxon>
        <taxon>Rhodoreae</taxon>
        <taxon>Rhododendron</taxon>
    </lineage>
</organism>
<dbReference type="AlphaFoldDB" id="A0AAV6LA54"/>
<protein>
    <submittedName>
        <fullName evidence="1">Uncharacterized protein</fullName>
    </submittedName>
</protein>
<gene>
    <name evidence="1" type="ORF">RHGRI_004369</name>
</gene>
<evidence type="ECO:0000313" key="2">
    <source>
        <dbReference type="Proteomes" id="UP000823749"/>
    </source>
</evidence>
<comment type="caution">
    <text evidence="1">The sequence shown here is derived from an EMBL/GenBank/DDBJ whole genome shotgun (WGS) entry which is preliminary data.</text>
</comment>
<name>A0AAV6LA54_9ERIC</name>
<evidence type="ECO:0000313" key="1">
    <source>
        <dbReference type="EMBL" id="KAG5561314.1"/>
    </source>
</evidence>
<reference evidence="1" key="1">
    <citation type="submission" date="2020-08" db="EMBL/GenBank/DDBJ databases">
        <title>Plant Genome Project.</title>
        <authorList>
            <person name="Zhang R.-G."/>
        </authorList>
    </citation>
    <scope>NUCLEOTIDE SEQUENCE</scope>
    <source>
        <strain evidence="1">WSP0</strain>
        <tissue evidence="1">Leaf</tissue>
    </source>
</reference>
<sequence>MTTPAVKHTPVPPTVATGGEPLIFIEVALMKNVAQTIQVSPSPSQDELNLVIYMLIDTPVDVRKFCGMIPQYLNVRQLVHYFTPYHQLSLA</sequence>
<keyword evidence="2" id="KW-1185">Reference proteome</keyword>
<dbReference type="EMBL" id="JACTNZ010000002">
    <property type="protein sequence ID" value="KAG5561314.1"/>
    <property type="molecule type" value="Genomic_DNA"/>
</dbReference>
<proteinExistence type="predicted"/>
<accession>A0AAV6LA54</accession>